<dbReference type="eggNOG" id="COG0526">
    <property type="taxonomic scope" value="Bacteria"/>
</dbReference>
<gene>
    <name evidence="7" type="primary">resA</name>
    <name evidence="7" type="ORF">FAES_4166</name>
</gene>
<evidence type="ECO:0000256" key="3">
    <source>
        <dbReference type="ARBA" id="ARBA00023157"/>
    </source>
</evidence>
<organism evidence="7 8">
    <name type="scientific">Fibrella aestuarina BUZ 2</name>
    <dbReference type="NCBI Taxonomy" id="1166018"/>
    <lineage>
        <taxon>Bacteria</taxon>
        <taxon>Pseudomonadati</taxon>
        <taxon>Bacteroidota</taxon>
        <taxon>Cytophagia</taxon>
        <taxon>Cytophagales</taxon>
        <taxon>Spirosomataceae</taxon>
        <taxon>Fibrella</taxon>
    </lineage>
</organism>
<comment type="subcellular location">
    <subcellularLocation>
        <location evidence="1">Cell envelope</location>
    </subcellularLocation>
</comment>
<evidence type="ECO:0000256" key="1">
    <source>
        <dbReference type="ARBA" id="ARBA00004196"/>
    </source>
</evidence>
<dbReference type="Proteomes" id="UP000011058">
    <property type="component" value="Chromosome"/>
</dbReference>
<dbReference type="InterPro" id="IPR013766">
    <property type="entry name" value="Thioredoxin_domain"/>
</dbReference>
<evidence type="ECO:0000313" key="7">
    <source>
        <dbReference type="EMBL" id="CCH02166.1"/>
    </source>
</evidence>
<evidence type="ECO:0000256" key="2">
    <source>
        <dbReference type="ARBA" id="ARBA00022748"/>
    </source>
</evidence>
<evidence type="ECO:0000259" key="6">
    <source>
        <dbReference type="PROSITE" id="PS51352"/>
    </source>
</evidence>
<name>I0KDG3_9BACT</name>
<evidence type="ECO:0000313" key="8">
    <source>
        <dbReference type="Proteomes" id="UP000011058"/>
    </source>
</evidence>
<accession>I0KDG3</accession>
<dbReference type="Pfam" id="PF00578">
    <property type="entry name" value="AhpC-TSA"/>
    <property type="match status" value="1"/>
</dbReference>
<keyword evidence="5" id="KW-0732">Signal</keyword>
<dbReference type="GO" id="GO:0016491">
    <property type="term" value="F:oxidoreductase activity"/>
    <property type="evidence" value="ECO:0007669"/>
    <property type="project" value="InterPro"/>
</dbReference>
<keyword evidence="4" id="KW-0676">Redox-active center</keyword>
<dbReference type="InterPro" id="IPR050553">
    <property type="entry name" value="Thioredoxin_ResA/DsbE_sf"/>
</dbReference>
<dbReference type="HOGENOM" id="CLU_703723_0_0_10"/>
<feature type="chain" id="PRO_5003631348" evidence="5">
    <location>
        <begin position="23"/>
        <end position="400"/>
    </location>
</feature>
<dbReference type="STRING" id="1166018.FAES_4166"/>
<dbReference type="GO" id="GO:0016209">
    <property type="term" value="F:antioxidant activity"/>
    <property type="evidence" value="ECO:0007669"/>
    <property type="project" value="InterPro"/>
</dbReference>
<dbReference type="OrthoDB" id="9815205at2"/>
<dbReference type="GO" id="GO:0017004">
    <property type="term" value="P:cytochrome complex assembly"/>
    <property type="evidence" value="ECO:0007669"/>
    <property type="project" value="UniProtKB-KW"/>
</dbReference>
<reference evidence="7 8" key="1">
    <citation type="journal article" date="2012" name="J. Bacteriol.">
        <title>Genome Sequence of Fibrella aestuarina BUZ 2T, a Filamentous Marine Bacterium.</title>
        <authorList>
            <person name="Filippini M."/>
            <person name="Qi W."/>
            <person name="Blom J."/>
            <person name="Goesmann A."/>
            <person name="Smits T.H."/>
            <person name="Bagheri H.C."/>
        </authorList>
    </citation>
    <scope>NUCLEOTIDE SEQUENCE [LARGE SCALE GENOMIC DNA]</scope>
    <source>
        <strain evidence="8">BUZ 2T</strain>
    </source>
</reference>
<keyword evidence="2" id="KW-0201">Cytochrome c-type biogenesis</keyword>
<keyword evidence="3" id="KW-1015">Disulfide bond</keyword>
<dbReference type="PANTHER" id="PTHR42852:SF6">
    <property type="entry name" value="THIOL:DISULFIDE INTERCHANGE PROTEIN DSBE"/>
    <property type="match status" value="1"/>
</dbReference>
<dbReference type="CDD" id="cd02966">
    <property type="entry name" value="TlpA_like_family"/>
    <property type="match status" value="1"/>
</dbReference>
<dbReference type="KEGG" id="fae:FAES_4166"/>
<sequence>MTKVLRGLITAILFASSSVAQAQNRSVTHILSRLNQAVLTFNAGQFTFHDKASKLITDDNSSYKEHTSRCFFKRNTNDSLIGYQLSLFRADGYQQIYDGTHLFTVYSQILEVTPKRTYPRQIKQLLGGLTGPLYLINTNRILQYFNQPTTNQHLQFIGLTHFMDQECYQLKFVDSLNRNRRSEVDYYVSTHSYLPLRTVTRLTSLVGKVKETTIFDYSVTDVKANVAVANPFSRAMLTDYRIEKNYNLAEEQANDELLPIGSKAPTWRLPLIGGKTLSLEALKGKIIILDFWFKACAPCQKQMLSLQALHERYSADKVMIVGINTIDDPIKDKLASFLRNRLITMRSVYQGHSIQSLYKVYGSPALFVIDKQGTIVYTKSGYSNSLIEDIDRVLVKQLSQ</sequence>
<dbReference type="GO" id="GO:0030313">
    <property type="term" value="C:cell envelope"/>
    <property type="evidence" value="ECO:0007669"/>
    <property type="project" value="UniProtKB-SubCell"/>
</dbReference>
<dbReference type="Gene3D" id="3.40.30.10">
    <property type="entry name" value="Glutaredoxin"/>
    <property type="match status" value="1"/>
</dbReference>
<feature type="domain" description="Thioredoxin" evidence="6">
    <location>
        <begin position="258"/>
        <end position="400"/>
    </location>
</feature>
<dbReference type="PANTHER" id="PTHR42852">
    <property type="entry name" value="THIOL:DISULFIDE INTERCHANGE PROTEIN DSBE"/>
    <property type="match status" value="1"/>
</dbReference>
<dbReference type="PROSITE" id="PS51352">
    <property type="entry name" value="THIOREDOXIN_2"/>
    <property type="match status" value="1"/>
</dbReference>
<dbReference type="InterPro" id="IPR000866">
    <property type="entry name" value="AhpC/TSA"/>
</dbReference>
<dbReference type="InterPro" id="IPR036249">
    <property type="entry name" value="Thioredoxin-like_sf"/>
</dbReference>
<evidence type="ECO:0000256" key="5">
    <source>
        <dbReference type="SAM" id="SignalP"/>
    </source>
</evidence>
<dbReference type="EMBL" id="HE796683">
    <property type="protein sequence ID" value="CCH02166.1"/>
    <property type="molecule type" value="Genomic_DNA"/>
</dbReference>
<evidence type="ECO:0000256" key="4">
    <source>
        <dbReference type="ARBA" id="ARBA00023284"/>
    </source>
</evidence>
<protein>
    <submittedName>
        <fullName evidence="7">Thiol-disulfide oxidoreductase resA</fullName>
    </submittedName>
</protein>
<proteinExistence type="predicted"/>
<dbReference type="RefSeq" id="WP_015333265.1">
    <property type="nucleotide sequence ID" value="NC_020054.1"/>
</dbReference>
<dbReference type="SUPFAM" id="SSF52833">
    <property type="entry name" value="Thioredoxin-like"/>
    <property type="match status" value="1"/>
</dbReference>
<feature type="signal peptide" evidence="5">
    <location>
        <begin position="1"/>
        <end position="22"/>
    </location>
</feature>
<keyword evidence="8" id="KW-1185">Reference proteome</keyword>
<dbReference type="AlphaFoldDB" id="I0KDG3"/>